<dbReference type="RefSeq" id="WP_068901755.1">
    <property type="nucleotide sequence ID" value="NZ_JBHUIF010000009.1"/>
</dbReference>
<keyword evidence="7" id="KW-1185">Reference proteome</keyword>
<evidence type="ECO:0000256" key="4">
    <source>
        <dbReference type="PIRNR" id="PIRNR016020"/>
    </source>
</evidence>
<comment type="caution">
    <text evidence="6">The sequence shown here is derived from an EMBL/GenBank/DDBJ whole genome shotgun (WGS) entry which is preliminary data.</text>
</comment>
<dbReference type="Proteomes" id="UP000094936">
    <property type="component" value="Unassembled WGS sequence"/>
</dbReference>
<dbReference type="CDD" id="cd09020">
    <property type="entry name" value="D-hex-6-P-epi_like"/>
    <property type="match status" value="1"/>
</dbReference>
<name>A0A1C3EJW5_9GAMM</name>
<dbReference type="AlphaFoldDB" id="A0A1C3EJW5"/>
<dbReference type="EMBL" id="LYBM01000015">
    <property type="protein sequence ID" value="ODA33513.1"/>
    <property type="molecule type" value="Genomic_DNA"/>
</dbReference>
<dbReference type="InterPro" id="IPR025532">
    <property type="entry name" value="G6P_1-epimerase"/>
</dbReference>
<evidence type="ECO:0000313" key="6">
    <source>
        <dbReference type="EMBL" id="ODA33513.1"/>
    </source>
</evidence>
<dbReference type="InterPro" id="IPR011013">
    <property type="entry name" value="Gal_mutarotase_sf_dom"/>
</dbReference>
<protein>
    <recommendedName>
        <fullName evidence="4">Putative glucose-6-phosphate 1-epimerase</fullName>
        <ecNumber evidence="4">5.1.3.15</ecNumber>
    </recommendedName>
</protein>
<evidence type="ECO:0000256" key="2">
    <source>
        <dbReference type="ARBA" id="ARBA00005866"/>
    </source>
</evidence>
<evidence type="ECO:0000256" key="5">
    <source>
        <dbReference type="PIRSR" id="PIRSR016020-1"/>
    </source>
</evidence>
<dbReference type="EC" id="5.1.3.15" evidence="4"/>
<comment type="catalytic activity">
    <reaction evidence="1">
        <text>alpha-D-glucose 6-phosphate = beta-D-glucose 6-phosphate</text>
        <dbReference type="Rhea" id="RHEA:16249"/>
        <dbReference type="ChEBI" id="CHEBI:58225"/>
        <dbReference type="ChEBI" id="CHEBI:58247"/>
        <dbReference type="EC" id="5.1.3.15"/>
    </reaction>
</comment>
<dbReference type="PIRSF" id="PIRSF016020">
    <property type="entry name" value="PHexose_mutarotase"/>
    <property type="match status" value="1"/>
</dbReference>
<feature type="active site" evidence="5">
    <location>
        <position position="266"/>
    </location>
</feature>
<dbReference type="Gene3D" id="2.70.98.10">
    <property type="match status" value="1"/>
</dbReference>
<gene>
    <name evidence="6" type="ORF">A8L45_09885</name>
</gene>
<dbReference type="InterPro" id="IPR014718">
    <property type="entry name" value="GH-type_carb-bd"/>
</dbReference>
<dbReference type="GO" id="GO:0047938">
    <property type="term" value="F:glucose-6-phosphate 1-epimerase activity"/>
    <property type="evidence" value="ECO:0007669"/>
    <property type="project" value="UniProtKB-UniRule"/>
</dbReference>
<reference evidence="6 7" key="1">
    <citation type="submission" date="2016-05" db="EMBL/GenBank/DDBJ databases">
        <title>Genomic Taxonomy of the Vibrionaceae.</title>
        <authorList>
            <person name="Gomez-Gil B."/>
            <person name="Enciso-Ibarra J."/>
        </authorList>
    </citation>
    <scope>NUCLEOTIDE SEQUENCE [LARGE SCALE GENOMIC DNA]</scope>
    <source>
        <strain evidence="6 7">CAIM 1920</strain>
    </source>
</reference>
<dbReference type="GO" id="GO:0030246">
    <property type="term" value="F:carbohydrate binding"/>
    <property type="evidence" value="ECO:0007669"/>
    <property type="project" value="UniProtKB-UniRule"/>
</dbReference>
<keyword evidence="3 4" id="KW-0413">Isomerase</keyword>
<dbReference type="PANTHER" id="PTHR11122:SF13">
    <property type="entry name" value="GLUCOSE-6-PHOSPHATE 1-EPIMERASE"/>
    <property type="match status" value="1"/>
</dbReference>
<accession>A0A1C3EJW5</accession>
<dbReference type="OrthoDB" id="9790727at2"/>
<dbReference type="STRING" id="1080227.A8L45_09885"/>
<feature type="active site" evidence="5">
    <location>
        <position position="164"/>
    </location>
</feature>
<dbReference type="Pfam" id="PF01263">
    <property type="entry name" value="Aldose_epim"/>
    <property type="match status" value="1"/>
</dbReference>
<proteinExistence type="inferred from homology"/>
<organism evidence="6 7">
    <name type="scientific">Veronia pacifica</name>
    <dbReference type="NCBI Taxonomy" id="1080227"/>
    <lineage>
        <taxon>Bacteria</taxon>
        <taxon>Pseudomonadati</taxon>
        <taxon>Pseudomonadota</taxon>
        <taxon>Gammaproteobacteria</taxon>
        <taxon>Vibrionales</taxon>
        <taxon>Vibrionaceae</taxon>
        <taxon>Veronia</taxon>
    </lineage>
</organism>
<dbReference type="InterPro" id="IPR008183">
    <property type="entry name" value="Aldose_1/G6P_1-epimerase"/>
</dbReference>
<dbReference type="SUPFAM" id="SSF74650">
    <property type="entry name" value="Galactose mutarotase-like"/>
    <property type="match status" value="1"/>
</dbReference>
<evidence type="ECO:0000256" key="1">
    <source>
        <dbReference type="ARBA" id="ARBA00001096"/>
    </source>
</evidence>
<comment type="similarity">
    <text evidence="2 4">Belongs to the glucose-6-phosphate 1-epimerase family.</text>
</comment>
<sequence length="291" mass="32145">MDIYSKLTSKSSISQHVTLCEIEGLDALHVHHPKGSAVITLFGAHVISFKPARRKELIWMSQNADLTGKKAIRGGIPVCWPWFGKAASPSHGFARTSHWELESISDNKQRTSLTLCLKHCDKSLAIWPHKFDIRLNVDISESLSVSLTSTNTGDSEWTMGGALHTYLRTSDVKATSISGLGQQYIDSTEQGVIKPSPGHTDINTETDRIYTSAEKKLHIVDNGENRRLTMENTGNSSAVVWNPWQSLSESMADMTDEGYLQMVCVESAIHDTTIRLAPGRSHNLSTTINVD</sequence>
<evidence type="ECO:0000313" key="7">
    <source>
        <dbReference type="Proteomes" id="UP000094936"/>
    </source>
</evidence>
<evidence type="ECO:0000256" key="3">
    <source>
        <dbReference type="ARBA" id="ARBA00023235"/>
    </source>
</evidence>
<dbReference type="GO" id="GO:0005975">
    <property type="term" value="P:carbohydrate metabolic process"/>
    <property type="evidence" value="ECO:0007669"/>
    <property type="project" value="InterPro"/>
</dbReference>
<dbReference type="PANTHER" id="PTHR11122">
    <property type="entry name" value="APOSPORY-ASSOCIATED PROTEIN C-RELATED"/>
    <property type="match status" value="1"/>
</dbReference>